<dbReference type="Gene3D" id="3.40.50.300">
    <property type="entry name" value="P-loop containing nucleotide triphosphate hydrolases"/>
    <property type="match status" value="1"/>
</dbReference>
<reference evidence="5" key="1">
    <citation type="journal article" date="2015" name="Nature">
        <title>Complex archaea that bridge the gap between prokaryotes and eukaryotes.</title>
        <authorList>
            <person name="Spang A."/>
            <person name="Saw J.H."/>
            <person name="Jorgensen S.L."/>
            <person name="Zaremba-Niedzwiedzka K."/>
            <person name="Martijn J."/>
            <person name="Lind A.E."/>
            <person name="van Eijk R."/>
            <person name="Schleper C."/>
            <person name="Guy L."/>
            <person name="Ettema T.J."/>
        </authorList>
    </citation>
    <scope>NUCLEOTIDE SEQUENCE</scope>
</reference>
<dbReference type="PIRSF" id="PIRSF002849">
    <property type="entry name" value="AAA_ATPase_chaperone_MoxR_prd"/>
    <property type="match status" value="1"/>
</dbReference>
<evidence type="ECO:0000259" key="3">
    <source>
        <dbReference type="Pfam" id="PF07726"/>
    </source>
</evidence>
<dbReference type="AlphaFoldDB" id="A0A0F9EXS5"/>
<organism evidence="5">
    <name type="scientific">marine sediment metagenome</name>
    <dbReference type="NCBI Taxonomy" id="412755"/>
    <lineage>
        <taxon>unclassified sequences</taxon>
        <taxon>metagenomes</taxon>
        <taxon>ecological metagenomes</taxon>
    </lineage>
</organism>
<protein>
    <recommendedName>
        <fullName evidence="6">AAA+ ATPase domain-containing protein</fullName>
    </recommendedName>
</protein>
<dbReference type="GO" id="GO:0005524">
    <property type="term" value="F:ATP binding"/>
    <property type="evidence" value="ECO:0007669"/>
    <property type="project" value="UniProtKB-KW"/>
</dbReference>
<dbReference type="EMBL" id="LAZR01023346">
    <property type="protein sequence ID" value="KKL78809.1"/>
    <property type="molecule type" value="Genomic_DNA"/>
</dbReference>
<sequence>MTEAVQTEGLEAIQYINEKFDKVKKEVEKVIVGQDDMIEAIIIALFSDGHVLLEGYPGLGKTIAVKTLSKAIDAKFQRVQFTPDLIPSDITGFELCDPETRKSVVQKGPVFTNLLLADEINRAPAKVQSALLESMQEKQVTIGRETFKLEKLFTVLATQNPIEISGTYLLPEAEVDRFMFKIKITYPSYAEEREIAERQVRDEDVKLDVVLSPEEIISLRHLIAEKIPLHKESAILKYSTRIVRATRPNSDGNGYISNLIMYGASPRASIYLAKASRVYAFLTGSNMVLPEHIHKMAYPVLRHRIILTHEAESQGTDPDDIIETILSKVPILEWEAVRGN</sequence>
<accession>A0A0F9EXS5</accession>
<keyword evidence="1" id="KW-0547">Nucleotide-binding</keyword>
<dbReference type="FunFam" id="3.40.50.300:FF:000640">
    <property type="entry name" value="MoxR family ATPase"/>
    <property type="match status" value="1"/>
</dbReference>
<dbReference type="InterPro" id="IPR011703">
    <property type="entry name" value="ATPase_AAA-3"/>
</dbReference>
<proteinExistence type="predicted"/>
<dbReference type="PANTHER" id="PTHR42759">
    <property type="entry name" value="MOXR FAMILY PROTEIN"/>
    <property type="match status" value="1"/>
</dbReference>
<dbReference type="Gene3D" id="1.10.8.80">
    <property type="entry name" value="Magnesium chelatase subunit I, C-Terminal domain"/>
    <property type="match status" value="1"/>
</dbReference>
<dbReference type="SUPFAM" id="SSF52540">
    <property type="entry name" value="P-loop containing nucleoside triphosphate hydrolases"/>
    <property type="match status" value="1"/>
</dbReference>
<name>A0A0F9EXS5_9ZZZZ</name>
<evidence type="ECO:0000256" key="1">
    <source>
        <dbReference type="ARBA" id="ARBA00022741"/>
    </source>
</evidence>
<keyword evidence="2" id="KW-0067">ATP-binding</keyword>
<dbReference type="InterPro" id="IPR027417">
    <property type="entry name" value="P-loop_NTPase"/>
</dbReference>
<evidence type="ECO:0000259" key="4">
    <source>
        <dbReference type="Pfam" id="PF17863"/>
    </source>
</evidence>
<dbReference type="Pfam" id="PF17863">
    <property type="entry name" value="AAA_lid_2"/>
    <property type="match status" value="1"/>
</dbReference>
<comment type="caution">
    <text evidence="5">The sequence shown here is derived from an EMBL/GenBank/DDBJ whole genome shotgun (WGS) entry which is preliminary data.</text>
</comment>
<feature type="domain" description="ATPase AAA-3" evidence="3">
    <location>
        <begin position="50"/>
        <end position="180"/>
    </location>
</feature>
<evidence type="ECO:0000313" key="5">
    <source>
        <dbReference type="EMBL" id="KKL78809.1"/>
    </source>
</evidence>
<evidence type="ECO:0008006" key="6">
    <source>
        <dbReference type="Google" id="ProtNLM"/>
    </source>
</evidence>
<gene>
    <name evidence="5" type="ORF">LCGC14_2021130</name>
</gene>
<dbReference type="PANTHER" id="PTHR42759:SF1">
    <property type="entry name" value="MAGNESIUM-CHELATASE SUBUNIT CHLD"/>
    <property type="match status" value="1"/>
</dbReference>
<feature type="domain" description="ChlI/MoxR AAA lid" evidence="4">
    <location>
        <begin position="259"/>
        <end position="325"/>
    </location>
</feature>
<dbReference type="CDD" id="cd00009">
    <property type="entry name" value="AAA"/>
    <property type="match status" value="1"/>
</dbReference>
<dbReference type="GO" id="GO:0016887">
    <property type="term" value="F:ATP hydrolysis activity"/>
    <property type="evidence" value="ECO:0007669"/>
    <property type="project" value="InterPro"/>
</dbReference>
<evidence type="ECO:0000256" key="2">
    <source>
        <dbReference type="ARBA" id="ARBA00022840"/>
    </source>
</evidence>
<dbReference type="InterPro" id="IPR050764">
    <property type="entry name" value="CbbQ/NirQ/NorQ/GpvN"/>
</dbReference>
<dbReference type="Pfam" id="PF07726">
    <property type="entry name" value="AAA_3"/>
    <property type="match status" value="1"/>
</dbReference>
<dbReference type="InterPro" id="IPR041628">
    <property type="entry name" value="ChlI/MoxR_AAA_lid"/>
</dbReference>